<dbReference type="KEGG" id="mpg:Theba_2390"/>
<evidence type="ECO:0008006" key="4">
    <source>
        <dbReference type="Google" id="ProtNLM"/>
    </source>
</evidence>
<evidence type="ECO:0000313" key="3">
    <source>
        <dbReference type="Proteomes" id="UP000002881"/>
    </source>
</evidence>
<dbReference type="HOGENOM" id="CLU_1784594_0_0_0"/>
<protein>
    <recommendedName>
        <fullName evidence="4">DUF3996 domain-containing protein</fullName>
    </recommendedName>
</protein>
<evidence type="ECO:0000313" key="2">
    <source>
        <dbReference type="EMBL" id="AFK08008.1"/>
    </source>
</evidence>
<dbReference type="EMBL" id="CP003532">
    <property type="protein sequence ID" value="AFK08008.1"/>
    <property type="molecule type" value="Genomic_DNA"/>
</dbReference>
<feature type="transmembrane region" description="Helical" evidence="1">
    <location>
        <begin position="47"/>
        <end position="69"/>
    </location>
</feature>
<dbReference type="eggNOG" id="ENOG50345U0">
    <property type="taxonomic scope" value="Bacteria"/>
</dbReference>
<keyword evidence="3" id="KW-1185">Reference proteome</keyword>
<keyword evidence="1" id="KW-1133">Transmembrane helix</keyword>
<organism evidence="2 3">
    <name type="scientific">Mesotoga prima MesG1.Ag.4.2</name>
    <dbReference type="NCBI Taxonomy" id="660470"/>
    <lineage>
        <taxon>Bacteria</taxon>
        <taxon>Thermotogati</taxon>
        <taxon>Thermotogota</taxon>
        <taxon>Thermotogae</taxon>
        <taxon>Kosmotogales</taxon>
        <taxon>Kosmotogaceae</taxon>
        <taxon>Mesotoga</taxon>
    </lineage>
</organism>
<evidence type="ECO:0000256" key="1">
    <source>
        <dbReference type="SAM" id="Phobius"/>
    </source>
</evidence>
<keyword evidence="1" id="KW-0812">Transmembrane</keyword>
<accession>I2F7V5</accession>
<name>I2F7V5_9BACT</name>
<sequence precursor="true">MTKMICVFLVLILAVSMIGVDFSVGVKIHGHFEPFVAVNFDTWLLGFQVKAGVIFATDSIVLVPGLYLYKDIASWRVHGGVEGLIHLGEMECLMLAGAGASYGFKTDFGRVLVGGELGLPISLPGDFFVDATMKLVPTFLIQLEF</sequence>
<dbReference type="Proteomes" id="UP000002881">
    <property type="component" value="Chromosome"/>
</dbReference>
<dbReference type="AlphaFoldDB" id="I2F7V5"/>
<gene>
    <name evidence="2" type="ORF">Theba_2390</name>
</gene>
<keyword evidence="1" id="KW-0472">Membrane</keyword>
<proteinExistence type="predicted"/>
<reference evidence="2 3" key="1">
    <citation type="journal article" date="2012" name="Genome Biol. Evol.">
        <title>Genome Sequence of the Mesophilic Thermotogales Bacterium Mesotoga prima MesG1.Ag.4.2 Reveals the Largest Thermotogales Genome To Date.</title>
        <authorList>
            <person name="Zhaxybayeva O."/>
            <person name="Swithers K.S."/>
            <person name="Foght J."/>
            <person name="Green A.G."/>
            <person name="Bruce D."/>
            <person name="Detter C."/>
            <person name="Han S."/>
            <person name="Teshima H."/>
            <person name="Han J."/>
            <person name="Woyke T."/>
            <person name="Pitluck S."/>
            <person name="Nolan M."/>
            <person name="Ivanova N."/>
            <person name="Pati A."/>
            <person name="Land M.L."/>
            <person name="Dlutek M."/>
            <person name="Doolittle W.F."/>
            <person name="Noll K.M."/>
            <person name="Nesbo C.L."/>
        </authorList>
    </citation>
    <scope>NUCLEOTIDE SEQUENCE [LARGE SCALE GENOMIC DNA]</scope>
    <source>
        <strain evidence="3">mesG1.Ag.4.2</strain>
    </source>
</reference>